<feature type="binding site" evidence="10">
    <location>
        <position position="186"/>
    </location>
    <ligand>
        <name>Zn(2+)</name>
        <dbReference type="ChEBI" id="CHEBI:29105"/>
    </ligand>
</feature>
<gene>
    <name evidence="10" type="primary">queC</name>
    <name evidence="11" type="ORF">JOE57_003010</name>
</gene>
<keyword evidence="10" id="KW-0671">Queuosine biosynthesis</keyword>
<accession>A0ABS2RQ95</accession>
<dbReference type="CDD" id="cd01995">
    <property type="entry name" value="QueC-like"/>
    <property type="match status" value="1"/>
</dbReference>
<evidence type="ECO:0000256" key="9">
    <source>
        <dbReference type="ARBA" id="ARBA00047890"/>
    </source>
</evidence>
<name>A0ABS2RQ95_9ACTN</name>
<dbReference type="InterPro" id="IPR018317">
    <property type="entry name" value="QueC"/>
</dbReference>
<comment type="caution">
    <text evidence="10">Lacks conserved residue(s) required for the propagation of feature annotation.</text>
</comment>
<keyword evidence="4 10" id="KW-0547">Nucleotide-binding</keyword>
<comment type="pathway">
    <text evidence="1 10">Purine metabolism; 7-cyano-7-deazaguanine biosynthesis.</text>
</comment>
<dbReference type="Proteomes" id="UP000704762">
    <property type="component" value="Unassembled WGS sequence"/>
</dbReference>
<dbReference type="NCBIfam" id="TIGR00364">
    <property type="entry name" value="7-cyano-7-deazaguanine synthase QueC"/>
    <property type="match status" value="1"/>
</dbReference>
<organism evidence="11 12">
    <name type="scientific">Microlunatus panaciterrae</name>
    <dbReference type="NCBI Taxonomy" id="400768"/>
    <lineage>
        <taxon>Bacteria</taxon>
        <taxon>Bacillati</taxon>
        <taxon>Actinomycetota</taxon>
        <taxon>Actinomycetes</taxon>
        <taxon>Propionibacteriales</taxon>
        <taxon>Propionibacteriaceae</taxon>
        <taxon>Microlunatus</taxon>
    </lineage>
</organism>
<evidence type="ECO:0000256" key="1">
    <source>
        <dbReference type="ARBA" id="ARBA00005061"/>
    </source>
</evidence>
<dbReference type="InterPro" id="IPR014729">
    <property type="entry name" value="Rossmann-like_a/b/a_fold"/>
</dbReference>
<feature type="binding site" evidence="10">
    <location>
        <position position="192"/>
    </location>
    <ligand>
        <name>Zn(2+)</name>
        <dbReference type="ChEBI" id="CHEBI:29105"/>
    </ligand>
</feature>
<evidence type="ECO:0000256" key="2">
    <source>
        <dbReference type="ARBA" id="ARBA00022598"/>
    </source>
</evidence>
<evidence type="ECO:0000256" key="8">
    <source>
        <dbReference type="ARBA" id="ARBA00039149"/>
    </source>
</evidence>
<feature type="binding site" evidence="10">
    <location>
        <position position="189"/>
    </location>
    <ligand>
        <name>Zn(2+)</name>
        <dbReference type="ChEBI" id="CHEBI:29105"/>
    </ligand>
</feature>
<evidence type="ECO:0000256" key="3">
    <source>
        <dbReference type="ARBA" id="ARBA00022723"/>
    </source>
</evidence>
<evidence type="ECO:0000256" key="4">
    <source>
        <dbReference type="ARBA" id="ARBA00022741"/>
    </source>
</evidence>
<dbReference type="PIRSF" id="PIRSF006293">
    <property type="entry name" value="ExsB"/>
    <property type="match status" value="1"/>
</dbReference>
<evidence type="ECO:0000256" key="5">
    <source>
        <dbReference type="ARBA" id="ARBA00022833"/>
    </source>
</evidence>
<protein>
    <recommendedName>
        <fullName evidence="8 10">7-cyano-7-deazaguanine synthase</fullName>
        <ecNumber evidence="8 10">6.3.4.20</ecNumber>
    </recommendedName>
    <alternativeName>
        <fullName evidence="10">7-cyano-7-carbaguanine synthase</fullName>
    </alternativeName>
    <alternativeName>
        <fullName evidence="10">PreQ(0) synthase</fullName>
    </alternativeName>
    <alternativeName>
        <fullName evidence="10">Queuosine biosynthesis protein QueC</fullName>
    </alternativeName>
</protein>
<proteinExistence type="inferred from homology"/>
<dbReference type="PANTHER" id="PTHR42914">
    <property type="entry name" value="7-CYANO-7-DEAZAGUANINE SYNTHASE"/>
    <property type="match status" value="1"/>
</dbReference>
<evidence type="ECO:0000256" key="6">
    <source>
        <dbReference type="ARBA" id="ARBA00022840"/>
    </source>
</evidence>
<dbReference type="HAMAP" id="MF_01633">
    <property type="entry name" value="QueC"/>
    <property type="match status" value="1"/>
</dbReference>
<reference evidence="11 12" key="1">
    <citation type="submission" date="2021-01" db="EMBL/GenBank/DDBJ databases">
        <title>Sequencing the genomes of 1000 actinobacteria strains.</title>
        <authorList>
            <person name="Klenk H.-P."/>
        </authorList>
    </citation>
    <scope>NUCLEOTIDE SEQUENCE [LARGE SCALE GENOMIC DNA]</scope>
    <source>
        <strain evidence="11 12">DSM 18662</strain>
    </source>
</reference>
<dbReference type="PANTHER" id="PTHR42914:SF1">
    <property type="entry name" value="7-CYANO-7-DEAZAGUANINE SYNTHASE"/>
    <property type="match status" value="1"/>
</dbReference>
<evidence type="ECO:0000313" key="11">
    <source>
        <dbReference type="EMBL" id="MBM7800089.1"/>
    </source>
</evidence>
<comment type="caution">
    <text evidence="11">The sequence shown here is derived from an EMBL/GenBank/DDBJ whole genome shotgun (WGS) entry which is preliminary data.</text>
</comment>
<keyword evidence="2 10" id="KW-0436">Ligase</keyword>
<evidence type="ECO:0000256" key="10">
    <source>
        <dbReference type="HAMAP-Rule" id="MF_01633"/>
    </source>
</evidence>
<dbReference type="GO" id="GO:0016874">
    <property type="term" value="F:ligase activity"/>
    <property type="evidence" value="ECO:0007669"/>
    <property type="project" value="UniProtKB-KW"/>
</dbReference>
<comment type="similarity">
    <text evidence="7 10">Belongs to the QueC family.</text>
</comment>
<sequence length="215" mass="23069">MLAIAKDQGFEPYALSFRYGQRHEVELAAAQRVAEAAGVARHVVCGIDLRVFGGSALTADVEVPKHDSADEIGDDEIPITYVPARNTVFLSFALAYAEVVGAADIFIGVNALDYSGYPDCRPEYIAAYEQMANLATRAGVEGTQLKIHTPLINLTKAETVELGTKLGVDYSLTLSCYDPDDDGRSCGHCDSCLLRLRGFADAGLSDPVSYQEAIA</sequence>
<dbReference type="Gene3D" id="3.40.50.620">
    <property type="entry name" value="HUPs"/>
    <property type="match status" value="1"/>
</dbReference>
<dbReference type="EMBL" id="JAFBCF010000001">
    <property type="protein sequence ID" value="MBM7800089.1"/>
    <property type="molecule type" value="Genomic_DNA"/>
</dbReference>
<feature type="binding site" evidence="10">
    <location>
        <position position="176"/>
    </location>
    <ligand>
        <name>Zn(2+)</name>
        <dbReference type="ChEBI" id="CHEBI:29105"/>
    </ligand>
</feature>
<evidence type="ECO:0000256" key="7">
    <source>
        <dbReference type="ARBA" id="ARBA00037993"/>
    </source>
</evidence>
<keyword evidence="6 10" id="KW-0067">ATP-binding</keyword>
<evidence type="ECO:0000313" key="12">
    <source>
        <dbReference type="Proteomes" id="UP000704762"/>
    </source>
</evidence>
<comment type="catalytic activity">
    <reaction evidence="9 10">
        <text>7-carboxy-7-carbaguanine + NH4(+) + 2 ATP = 7-cyano-7-carbaguanine + 2 AMP + 2 diphosphate + 2 H(+)</text>
        <dbReference type="Rhea" id="RHEA:27982"/>
        <dbReference type="ChEBI" id="CHEBI:15378"/>
        <dbReference type="ChEBI" id="CHEBI:28938"/>
        <dbReference type="ChEBI" id="CHEBI:30616"/>
        <dbReference type="ChEBI" id="CHEBI:33019"/>
        <dbReference type="ChEBI" id="CHEBI:45075"/>
        <dbReference type="ChEBI" id="CHEBI:61036"/>
        <dbReference type="ChEBI" id="CHEBI:456215"/>
        <dbReference type="EC" id="6.3.4.20"/>
    </reaction>
</comment>
<dbReference type="SUPFAM" id="SSF52402">
    <property type="entry name" value="Adenine nucleotide alpha hydrolases-like"/>
    <property type="match status" value="1"/>
</dbReference>
<comment type="cofactor">
    <cofactor evidence="10">
        <name>Zn(2+)</name>
        <dbReference type="ChEBI" id="CHEBI:29105"/>
    </cofactor>
    <text evidence="10">Binds 1 zinc ion per subunit.</text>
</comment>
<comment type="function">
    <text evidence="10">Catalyzes the ATP-dependent conversion of 7-carboxy-7-deazaguanine (CDG) to 7-cyano-7-deazaguanine (preQ(0)).</text>
</comment>
<keyword evidence="12" id="KW-1185">Reference proteome</keyword>
<keyword evidence="5 10" id="KW-0862">Zinc</keyword>
<keyword evidence="3 10" id="KW-0479">Metal-binding</keyword>
<dbReference type="EC" id="6.3.4.20" evidence="8 10"/>
<dbReference type="Pfam" id="PF06508">
    <property type="entry name" value="QueC"/>
    <property type="match status" value="1"/>
</dbReference>